<dbReference type="AlphaFoldDB" id="A0AB39BVR9"/>
<reference evidence="1" key="1">
    <citation type="submission" date="2024-07" db="EMBL/GenBank/DDBJ databases">
        <title>Identification and characteristics of an arsenic-resistant bacterial isolate, which belongs to a novel species.</title>
        <authorList>
            <person name="Juszczyk A."/>
            <person name="Kowalczyk A."/>
            <person name="Was K."/>
            <person name="Kosowicz W."/>
            <person name="Budzyn A."/>
            <person name="Latowski D."/>
        </authorList>
    </citation>
    <scope>NUCLEOTIDE SEQUENCE</scope>
    <source>
        <strain evidence="1">As8PL</strain>
    </source>
</reference>
<evidence type="ECO:0000313" key="1">
    <source>
        <dbReference type="EMBL" id="XDI37907.1"/>
    </source>
</evidence>
<evidence type="ECO:0008006" key="2">
    <source>
        <dbReference type="Google" id="ProtNLM"/>
    </source>
</evidence>
<dbReference type="RefSeq" id="WP_368505234.1">
    <property type="nucleotide sequence ID" value="NZ_CP162551.1"/>
</dbReference>
<organism evidence="1">
    <name type="scientific">Alkalihalophilus sp. As8PL</name>
    <dbReference type="NCBI Taxonomy" id="3237103"/>
    <lineage>
        <taxon>Bacteria</taxon>
        <taxon>Bacillati</taxon>
        <taxon>Bacillota</taxon>
        <taxon>Bacilli</taxon>
        <taxon>Bacillales</taxon>
        <taxon>Bacillaceae</taxon>
        <taxon>Alkalihalophilus</taxon>
    </lineage>
</organism>
<gene>
    <name evidence="1" type="ORF">AB3N04_06220</name>
</gene>
<protein>
    <recommendedName>
        <fullName evidence="2">DUF86 domain-containing protein</fullName>
    </recommendedName>
</protein>
<proteinExistence type="predicted"/>
<dbReference type="EMBL" id="CP162551">
    <property type="protein sequence ID" value="XDI37907.1"/>
    <property type="molecule type" value="Genomic_DNA"/>
</dbReference>
<sequence length="128" mass="15392">MKPQKEHSVRAYELLYDLEHTLKKIINLTLPLQIKQDPTYSNLVNIIILNNLIPLNQDQIRHFTHTKITRNHICHMRPIFIEDIDNLRKVYSLAENVLMRLEQKDEMRKASRQKLYRNKVDNTRRFGS</sequence>
<accession>A0AB39BVR9</accession>
<name>A0AB39BVR9_9BACI</name>